<dbReference type="PANTHER" id="PTHR11085">
    <property type="entry name" value="NAD-DEPENDENT PROTEIN DEACYLASE SIRTUIN-5, MITOCHONDRIAL-RELATED"/>
    <property type="match status" value="1"/>
</dbReference>
<feature type="binding site" evidence="4">
    <location>
        <position position="122"/>
    </location>
    <ligand>
        <name>Zn(2+)</name>
        <dbReference type="ChEBI" id="CHEBI:29105"/>
    </ligand>
</feature>
<dbReference type="InterPro" id="IPR026590">
    <property type="entry name" value="Ssirtuin_cat_dom"/>
</dbReference>
<feature type="binding site" evidence="4">
    <location>
        <position position="143"/>
    </location>
    <ligand>
        <name>Zn(2+)</name>
        <dbReference type="ChEBI" id="CHEBI:29105"/>
    </ligand>
</feature>
<dbReference type="SUPFAM" id="SSF52467">
    <property type="entry name" value="DHS-like NAD/FAD-binding domain"/>
    <property type="match status" value="1"/>
</dbReference>
<reference evidence="6" key="2">
    <citation type="journal article" date="2021" name="Sci. Rep.">
        <title>The distribution of antibiotic resistance genes in chicken gut microbiota commensals.</title>
        <authorList>
            <person name="Juricova H."/>
            <person name="Matiasovicova J."/>
            <person name="Kubasova T."/>
            <person name="Cejkova D."/>
            <person name="Rychlik I."/>
        </authorList>
    </citation>
    <scope>NUCLEOTIDE SEQUENCE</scope>
    <source>
        <strain evidence="6">An582</strain>
    </source>
</reference>
<feature type="binding site" evidence="4">
    <location>
        <position position="125"/>
    </location>
    <ligand>
        <name>Zn(2+)</name>
        <dbReference type="ChEBI" id="CHEBI:29105"/>
    </ligand>
</feature>
<dbReference type="InterPro" id="IPR029035">
    <property type="entry name" value="DHS-like_NAD/FAD-binding_dom"/>
</dbReference>
<dbReference type="Gene3D" id="3.30.1600.10">
    <property type="entry name" value="SIR2/SIRT2 'Small Domain"/>
    <property type="match status" value="1"/>
</dbReference>
<keyword evidence="2" id="KW-0808">Transferase</keyword>
<evidence type="ECO:0000259" key="5">
    <source>
        <dbReference type="PROSITE" id="PS50305"/>
    </source>
</evidence>
<sequence>MLKESRYTVVLSGRGMLEENGYPVVRDGGESYGIEEKYGYSAEEIFSSAFFSTRKQQFYDFYRNELLSAVDIPPGKGYLEMARLEQEGVFHTIITRRLFHLPTRAGCRNVIELHGSIFRNYCAHCGREYPVEYIRNTEKIPLCETCGQPVRPGVILFGEMVDNQVITRAATEMQKADVLLVLGTNLKSFLCSQLTGYYEGNKLIVIDGEDHFSNAGADIFWQSRVDDALAEIITEMEKDRK</sequence>
<keyword evidence="3" id="KW-0520">NAD</keyword>
<dbReference type="InterPro" id="IPR026591">
    <property type="entry name" value="Sirtuin_cat_small_dom_sf"/>
</dbReference>
<gene>
    <name evidence="6" type="ORF">H6A20_02815</name>
</gene>
<dbReference type="InterPro" id="IPR050134">
    <property type="entry name" value="NAD-dep_sirtuin_deacylases"/>
</dbReference>
<reference evidence="6" key="1">
    <citation type="submission" date="2020-08" db="EMBL/GenBank/DDBJ databases">
        <authorList>
            <person name="Cejkova D."/>
            <person name="Kubasova T."/>
            <person name="Jahodarova E."/>
            <person name="Rychlik I."/>
        </authorList>
    </citation>
    <scope>NUCLEOTIDE SEQUENCE</scope>
    <source>
        <strain evidence="6">An582</strain>
    </source>
</reference>
<dbReference type="GO" id="GO:0070403">
    <property type="term" value="F:NAD+ binding"/>
    <property type="evidence" value="ECO:0007669"/>
    <property type="project" value="InterPro"/>
</dbReference>
<feature type="binding site" evidence="4">
    <location>
        <position position="146"/>
    </location>
    <ligand>
        <name>Zn(2+)</name>
        <dbReference type="ChEBI" id="CHEBI:29105"/>
    </ligand>
</feature>
<dbReference type="EMBL" id="JACJKS010000003">
    <property type="protein sequence ID" value="MBM6947595.1"/>
    <property type="molecule type" value="Genomic_DNA"/>
</dbReference>
<dbReference type="AlphaFoldDB" id="A0A938X8T9"/>
<feature type="domain" description="Deacetylase sirtuin-type" evidence="5">
    <location>
        <begin position="1"/>
        <end position="241"/>
    </location>
</feature>
<proteinExistence type="predicted"/>
<dbReference type="InterPro" id="IPR003000">
    <property type="entry name" value="Sirtuin"/>
</dbReference>
<evidence type="ECO:0000256" key="2">
    <source>
        <dbReference type="ARBA" id="ARBA00022679"/>
    </source>
</evidence>
<dbReference type="Gene3D" id="3.40.50.1220">
    <property type="entry name" value="TPP-binding domain"/>
    <property type="match status" value="1"/>
</dbReference>
<feature type="active site" description="Proton acceptor" evidence="4">
    <location>
        <position position="114"/>
    </location>
</feature>
<dbReference type="Proteomes" id="UP000705508">
    <property type="component" value="Unassembled WGS sequence"/>
</dbReference>
<evidence type="ECO:0000313" key="6">
    <source>
        <dbReference type="EMBL" id="MBM6947595.1"/>
    </source>
</evidence>
<evidence type="ECO:0000256" key="1">
    <source>
        <dbReference type="ARBA" id="ARBA00012928"/>
    </source>
</evidence>
<evidence type="ECO:0000256" key="3">
    <source>
        <dbReference type="ARBA" id="ARBA00023027"/>
    </source>
</evidence>
<keyword evidence="4" id="KW-0862">Zinc</keyword>
<organism evidence="6 7">
    <name type="scientific">Mordavella massiliensis</name>
    <dbReference type="NCBI Taxonomy" id="1871024"/>
    <lineage>
        <taxon>Bacteria</taxon>
        <taxon>Bacillati</taxon>
        <taxon>Bacillota</taxon>
        <taxon>Clostridia</taxon>
        <taxon>Eubacteriales</taxon>
        <taxon>Clostridiaceae</taxon>
        <taxon>Mordavella</taxon>
    </lineage>
</organism>
<dbReference type="GO" id="GO:0017136">
    <property type="term" value="F:histone deacetylase activity, NAD-dependent"/>
    <property type="evidence" value="ECO:0007669"/>
    <property type="project" value="TreeGrafter"/>
</dbReference>
<protein>
    <recommendedName>
        <fullName evidence="1">protein acetyllysine N-acetyltransferase</fullName>
        <ecNumber evidence="1">2.3.1.286</ecNumber>
    </recommendedName>
</protein>
<dbReference type="EC" id="2.3.1.286" evidence="1"/>
<dbReference type="PANTHER" id="PTHR11085:SF4">
    <property type="entry name" value="NAD-DEPENDENT PROTEIN DEACYLASE"/>
    <property type="match status" value="1"/>
</dbReference>
<dbReference type="Pfam" id="PF02146">
    <property type="entry name" value="SIR2"/>
    <property type="match status" value="1"/>
</dbReference>
<comment type="caution">
    <text evidence="6">The sequence shown here is derived from an EMBL/GenBank/DDBJ whole genome shotgun (WGS) entry which is preliminary data.</text>
</comment>
<name>A0A938X8T9_9CLOT</name>
<dbReference type="GO" id="GO:0046872">
    <property type="term" value="F:metal ion binding"/>
    <property type="evidence" value="ECO:0007669"/>
    <property type="project" value="UniProtKB-KW"/>
</dbReference>
<accession>A0A938X8T9</accession>
<keyword evidence="4" id="KW-0479">Metal-binding</keyword>
<evidence type="ECO:0000313" key="7">
    <source>
        <dbReference type="Proteomes" id="UP000705508"/>
    </source>
</evidence>
<evidence type="ECO:0000256" key="4">
    <source>
        <dbReference type="PROSITE-ProRule" id="PRU00236"/>
    </source>
</evidence>
<dbReference type="PROSITE" id="PS50305">
    <property type="entry name" value="SIRTUIN"/>
    <property type="match status" value="1"/>
</dbReference>